<evidence type="ECO:0008006" key="5">
    <source>
        <dbReference type="Google" id="ProtNLM"/>
    </source>
</evidence>
<proteinExistence type="predicted"/>
<keyword evidence="4" id="KW-1185">Reference proteome</keyword>
<feature type="coiled-coil region" evidence="1">
    <location>
        <begin position="520"/>
        <end position="547"/>
    </location>
</feature>
<dbReference type="InterPro" id="IPR007139">
    <property type="entry name" value="DUF349"/>
</dbReference>
<keyword evidence="1" id="KW-0175">Coiled coil</keyword>
<name>A0ABQ4DKE1_9CELL</name>
<dbReference type="RefSeq" id="WP_203672975.1">
    <property type="nucleotide sequence ID" value="NZ_BONP01000007.1"/>
</dbReference>
<feature type="compositionally biased region" description="Acidic residues" evidence="2">
    <location>
        <begin position="78"/>
        <end position="105"/>
    </location>
</feature>
<evidence type="ECO:0000313" key="4">
    <source>
        <dbReference type="Proteomes" id="UP000614741"/>
    </source>
</evidence>
<dbReference type="Pfam" id="PF03993">
    <property type="entry name" value="DUF349"/>
    <property type="match status" value="3"/>
</dbReference>
<feature type="compositionally biased region" description="Polar residues" evidence="2">
    <location>
        <begin position="1"/>
        <end position="10"/>
    </location>
</feature>
<feature type="region of interest" description="Disordered" evidence="2">
    <location>
        <begin position="1"/>
        <end position="160"/>
    </location>
</feature>
<gene>
    <name evidence="3" type="ORF">Cph01nite_15530</name>
</gene>
<organism evidence="3 4">
    <name type="scientific">Cellulomonas phragmiteti</name>
    <dbReference type="NCBI Taxonomy" id="478780"/>
    <lineage>
        <taxon>Bacteria</taxon>
        <taxon>Bacillati</taxon>
        <taxon>Actinomycetota</taxon>
        <taxon>Actinomycetes</taxon>
        <taxon>Micrococcales</taxon>
        <taxon>Cellulomonadaceae</taxon>
        <taxon>Cellulomonas</taxon>
    </lineage>
</organism>
<feature type="compositionally biased region" description="Low complexity" evidence="2">
    <location>
        <begin position="107"/>
        <end position="116"/>
    </location>
</feature>
<accession>A0ABQ4DKE1</accession>
<evidence type="ECO:0000256" key="2">
    <source>
        <dbReference type="SAM" id="MobiDB-lite"/>
    </source>
</evidence>
<protein>
    <recommendedName>
        <fullName evidence="5">ATPase</fullName>
    </recommendedName>
</protein>
<comment type="caution">
    <text evidence="3">The sequence shown here is derived from an EMBL/GenBank/DDBJ whole genome shotgun (WGS) entry which is preliminary data.</text>
</comment>
<reference evidence="3 4" key="1">
    <citation type="submission" date="2021-01" db="EMBL/GenBank/DDBJ databases">
        <title>Whole genome shotgun sequence of Cellulomonas phragmiteti NBRC 110785.</title>
        <authorList>
            <person name="Komaki H."/>
            <person name="Tamura T."/>
        </authorList>
    </citation>
    <scope>NUCLEOTIDE SEQUENCE [LARGE SCALE GENOMIC DNA]</scope>
    <source>
        <strain evidence="3 4">NBRC 110785</strain>
    </source>
</reference>
<dbReference type="EMBL" id="BONP01000007">
    <property type="protein sequence ID" value="GIG39791.1"/>
    <property type="molecule type" value="Genomic_DNA"/>
</dbReference>
<dbReference type="Proteomes" id="UP000614741">
    <property type="component" value="Unassembled WGS sequence"/>
</dbReference>
<evidence type="ECO:0000313" key="3">
    <source>
        <dbReference type="EMBL" id="GIG39791.1"/>
    </source>
</evidence>
<feature type="compositionally biased region" description="Low complexity" evidence="2">
    <location>
        <begin position="20"/>
        <end position="34"/>
    </location>
</feature>
<feature type="compositionally biased region" description="Low complexity" evidence="2">
    <location>
        <begin position="139"/>
        <end position="148"/>
    </location>
</feature>
<feature type="compositionally biased region" description="Acidic residues" evidence="2">
    <location>
        <begin position="35"/>
        <end position="63"/>
    </location>
</feature>
<evidence type="ECO:0000256" key="1">
    <source>
        <dbReference type="SAM" id="Coils"/>
    </source>
</evidence>
<sequence>MTEHPTTSSQDDAEQAPPLAGGAADTSAADATGTTEDDVTTEDTPTEVTTEDAADEVTTEDAADGGVQETTDAVASDEIAEATTEDVTTEATTEDAADGGVDEATDVAAPAEAGTPAPAPAPRPSPASVRPVPRPLPRPSAVAASPSAPAVPVPTPDEEAAAAHAATFGRVDEDGTVHVVEATGERVVGQFPGASAPEALALYVRRFLDLQAKVALFDARLSATDLSVKEIDQTLNRLTEELAEPAAVGDLDALRARLDGLRTRAAERRAQADAERAAAREAAVAARTQIVEQAEKIATTDPARIQWRPAGEQLRTLLDQWKDAQRSGPRIDRPTEESLWKRFSHARTTFDRERRHFFAELEARNSEAKTVKEQLVAEAERLASSTDWGATSAAFRDLMTRWKAAGRANRQVDDALWARFRTAQDAFFAARDTANQAIDEEFRANLQVKEALLVEAEALLPIRDLAAAKAALRSLQDRWDAAGKVPRADVQRVEGRMRAVESAVRDADSAQWRRSNPETRARAEGAAAQLEQAIAGLEADLEAAKAAGDQRRVKEAQAALDARRSWLEQVQRAAQDARG</sequence>